<proteinExistence type="predicted"/>
<feature type="region of interest" description="Disordered" evidence="1">
    <location>
        <begin position="1"/>
        <end position="26"/>
    </location>
</feature>
<dbReference type="PROSITE" id="PS51318">
    <property type="entry name" value="TAT"/>
    <property type="match status" value="1"/>
</dbReference>
<dbReference type="AlphaFoldDB" id="A0A1N6XTJ0"/>
<evidence type="ECO:0000313" key="2">
    <source>
        <dbReference type="EMBL" id="SIR05519.1"/>
    </source>
</evidence>
<dbReference type="Gene3D" id="2.60.40.420">
    <property type="entry name" value="Cupredoxins - blue copper proteins"/>
    <property type="match status" value="1"/>
</dbReference>
<protein>
    <recommendedName>
        <fullName evidence="4">Copper binding protein, plastocyanin/azurin family</fullName>
    </recommendedName>
</protein>
<organism evidence="2 3">
    <name type="scientific">Haladaptatus litoreus</name>
    <dbReference type="NCBI Taxonomy" id="553468"/>
    <lineage>
        <taxon>Archaea</taxon>
        <taxon>Methanobacteriati</taxon>
        <taxon>Methanobacteriota</taxon>
        <taxon>Stenosarchaea group</taxon>
        <taxon>Halobacteria</taxon>
        <taxon>Halobacteriales</taxon>
        <taxon>Haladaptataceae</taxon>
        <taxon>Haladaptatus</taxon>
    </lineage>
</organism>
<feature type="compositionally biased region" description="Gly residues" evidence="1">
    <location>
        <begin position="127"/>
        <end position="150"/>
    </location>
</feature>
<keyword evidence="3" id="KW-1185">Reference proteome</keyword>
<dbReference type="InterPro" id="IPR008972">
    <property type="entry name" value="Cupredoxin"/>
</dbReference>
<gene>
    <name evidence="2" type="ORF">SAMN05421858_1264</name>
</gene>
<dbReference type="RefSeq" id="WP_076428942.1">
    <property type="nucleotide sequence ID" value="NZ_FTNO01000001.1"/>
</dbReference>
<evidence type="ECO:0000313" key="3">
    <source>
        <dbReference type="Proteomes" id="UP000186914"/>
    </source>
</evidence>
<name>A0A1N6XTJ0_9EURY</name>
<dbReference type="EMBL" id="FTNO01000001">
    <property type="protein sequence ID" value="SIR05519.1"/>
    <property type="molecule type" value="Genomic_DNA"/>
</dbReference>
<accession>A0A1N6XTJ0</accession>
<dbReference type="Proteomes" id="UP000186914">
    <property type="component" value="Unassembled WGS sequence"/>
</dbReference>
<evidence type="ECO:0008006" key="4">
    <source>
        <dbReference type="Google" id="ProtNLM"/>
    </source>
</evidence>
<evidence type="ECO:0000256" key="1">
    <source>
        <dbReference type="SAM" id="MobiDB-lite"/>
    </source>
</evidence>
<dbReference type="InterPro" id="IPR006311">
    <property type="entry name" value="TAT_signal"/>
</dbReference>
<feature type="compositionally biased region" description="Polar residues" evidence="1">
    <location>
        <begin position="1"/>
        <end position="18"/>
    </location>
</feature>
<feature type="region of interest" description="Disordered" evidence="1">
    <location>
        <begin position="126"/>
        <end position="158"/>
    </location>
</feature>
<dbReference type="OrthoDB" id="265568at2157"/>
<sequence>MTNTPTDESGTQEQTANARKNHSRATRRRFLRATGASLVGLSVLPAVSSAQGQNVAESFEFGGEVQAWQGRSPQSIQGQQNPTLELQTGNVYEVTWENLDGQPHNFALQDSDGQNLPVIFPDVQTNMGGGGQGGNQGGGGGDGQGGGGGQVTPPGDALDVTETVSQQGATQTLQFVATQDVAQYICVIHPTTMVGEVSLQGGGGGGGNGGGNGGGGN</sequence>
<reference evidence="3" key="1">
    <citation type="submission" date="2017-01" db="EMBL/GenBank/DDBJ databases">
        <authorList>
            <person name="Varghese N."/>
            <person name="Submissions S."/>
        </authorList>
    </citation>
    <scope>NUCLEOTIDE SEQUENCE [LARGE SCALE GENOMIC DNA]</scope>
    <source>
        <strain evidence="3">CGMCC 1.7737</strain>
    </source>
</reference>